<keyword evidence="2" id="KW-1185">Reference proteome</keyword>
<proteinExistence type="predicted"/>
<evidence type="ECO:0000313" key="1">
    <source>
        <dbReference type="EMBL" id="GFS36804.1"/>
    </source>
</evidence>
<organism evidence="1 2">
    <name type="scientific">Trichonephila inaurata madagascariensis</name>
    <dbReference type="NCBI Taxonomy" id="2747483"/>
    <lineage>
        <taxon>Eukaryota</taxon>
        <taxon>Metazoa</taxon>
        <taxon>Ecdysozoa</taxon>
        <taxon>Arthropoda</taxon>
        <taxon>Chelicerata</taxon>
        <taxon>Arachnida</taxon>
        <taxon>Araneae</taxon>
        <taxon>Araneomorphae</taxon>
        <taxon>Entelegynae</taxon>
        <taxon>Araneoidea</taxon>
        <taxon>Nephilidae</taxon>
        <taxon>Trichonephila</taxon>
        <taxon>Trichonephila inaurata</taxon>
    </lineage>
</organism>
<dbReference type="OrthoDB" id="5419617at2759"/>
<protein>
    <submittedName>
        <fullName evidence="1">Uncharacterized protein</fullName>
    </submittedName>
</protein>
<evidence type="ECO:0000313" key="2">
    <source>
        <dbReference type="Proteomes" id="UP000886998"/>
    </source>
</evidence>
<dbReference type="AlphaFoldDB" id="A0A8X6I9K7"/>
<dbReference type="Proteomes" id="UP000886998">
    <property type="component" value="Unassembled WGS sequence"/>
</dbReference>
<gene>
    <name evidence="1" type="ORF">TNIN_2651</name>
</gene>
<name>A0A8X6I9K7_9ARAC</name>
<accession>A0A8X6I9K7</accession>
<reference evidence="1" key="1">
    <citation type="submission" date="2020-08" db="EMBL/GenBank/DDBJ databases">
        <title>Multicomponent nature underlies the extraordinary mechanical properties of spider dragline silk.</title>
        <authorList>
            <person name="Kono N."/>
            <person name="Nakamura H."/>
            <person name="Mori M."/>
            <person name="Yoshida Y."/>
            <person name="Ohtoshi R."/>
            <person name="Malay A.D."/>
            <person name="Moran D.A.P."/>
            <person name="Tomita M."/>
            <person name="Numata K."/>
            <person name="Arakawa K."/>
        </authorList>
    </citation>
    <scope>NUCLEOTIDE SEQUENCE</scope>
</reference>
<sequence length="158" mass="18179">MIDEFKFTNITRNRSDVLDCRPDLENLSSLGKLQSFSGFLLTVEKRVFLSSRKFLVLCPSIPVKVRAQEDLCNRVSHKSWWNAILNLHNGPRHRAVAEFRLATGYYFLRNYPYRIKVFPSPIYTLYSSGEVIGSPHLSCSAQAVSRRALQEARNILDQ</sequence>
<comment type="caution">
    <text evidence="1">The sequence shown here is derived from an EMBL/GenBank/DDBJ whole genome shotgun (WGS) entry which is preliminary data.</text>
</comment>
<dbReference type="EMBL" id="BMAV01024875">
    <property type="protein sequence ID" value="GFS36804.1"/>
    <property type="molecule type" value="Genomic_DNA"/>
</dbReference>